<name>A0A914PQL9_9BILA</name>
<evidence type="ECO:0000313" key="3">
    <source>
        <dbReference type="WBParaSite" id="PDA_v2.g20416.t1"/>
    </source>
</evidence>
<protein>
    <submittedName>
        <fullName evidence="3">Chorion class high-cysteine HCB protein 13</fullName>
    </submittedName>
</protein>
<dbReference type="Proteomes" id="UP000887578">
    <property type="component" value="Unplaced"/>
</dbReference>
<evidence type="ECO:0000256" key="1">
    <source>
        <dbReference type="SAM" id="SignalP"/>
    </source>
</evidence>
<accession>A0A914PQL9</accession>
<feature type="signal peptide" evidence="1">
    <location>
        <begin position="1"/>
        <end position="22"/>
    </location>
</feature>
<keyword evidence="2" id="KW-1185">Reference proteome</keyword>
<keyword evidence="1" id="KW-0732">Signal</keyword>
<proteinExistence type="predicted"/>
<dbReference type="AlphaFoldDB" id="A0A914PQL9"/>
<organism evidence="2 3">
    <name type="scientific">Panagrolaimus davidi</name>
    <dbReference type="NCBI Taxonomy" id="227884"/>
    <lineage>
        <taxon>Eukaryota</taxon>
        <taxon>Metazoa</taxon>
        <taxon>Ecdysozoa</taxon>
        <taxon>Nematoda</taxon>
        <taxon>Chromadorea</taxon>
        <taxon>Rhabditida</taxon>
        <taxon>Tylenchina</taxon>
        <taxon>Panagrolaimomorpha</taxon>
        <taxon>Panagrolaimoidea</taxon>
        <taxon>Panagrolaimidae</taxon>
        <taxon>Panagrolaimus</taxon>
    </lineage>
</organism>
<feature type="chain" id="PRO_5037103407" evidence="1">
    <location>
        <begin position="23"/>
        <end position="138"/>
    </location>
</feature>
<sequence length="138" mass="14606">MSLWHFCIIAFVLTLLPNFSNTCSSNGICGLQPNCYGSYPGYGSYGNGIGGGSGGGGGCGGGCGSGYGCGQYGCHRQCGSKTFQPEKERRRKMQAAKLLAIKRGEIPQKSISEIENLEYASETAALIKRFPTARLVSF</sequence>
<dbReference type="WBParaSite" id="PDA_v2.g20416.t1">
    <property type="protein sequence ID" value="PDA_v2.g20416.t1"/>
    <property type="gene ID" value="PDA_v2.g20416"/>
</dbReference>
<reference evidence="3" key="1">
    <citation type="submission" date="2022-11" db="UniProtKB">
        <authorList>
            <consortium name="WormBaseParasite"/>
        </authorList>
    </citation>
    <scope>IDENTIFICATION</scope>
</reference>
<evidence type="ECO:0000313" key="2">
    <source>
        <dbReference type="Proteomes" id="UP000887578"/>
    </source>
</evidence>